<reference evidence="1" key="2">
    <citation type="submission" date="2020-09" db="EMBL/GenBank/DDBJ databases">
        <authorList>
            <person name="Sun Q."/>
            <person name="Ohkuma M."/>
        </authorList>
    </citation>
    <scope>NUCLEOTIDE SEQUENCE</scope>
    <source>
        <strain evidence="1">JCM 31311</strain>
    </source>
</reference>
<name>A0A918BW46_9DEIO</name>
<organism evidence="1 2">
    <name type="scientific">Deinococcus ruber</name>
    <dbReference type="NCBI Taxonomy" id="1848197"/>
    <lineage>
        <taxon>Bacteria</taxon>
        <taxon>Thermotogati</taxon>
        <taxon>Deinococcota</taxon>
        <taxon>Deinococci</taxon>
        <taxon>Deinococcales</taxon>
        <taxon>Deinococcaceae</taxon>
        <taxon>Deinococcus</taxon>
    </lineage>
</organism>
<dbReference type="Proteomes" id="UP000603865">
    <property type="component" value="Unassembled WGS sequence"/>
</dbReference>
<dbReference type="AlphaFoldDB" id="A0A918BW46"/>
<dbReference type="EMBL" id="BMQL01000001">
    <property type="protein sequence ID" value="GGQ93436.1"/>
    <property type="molecule type" value="Genomic_DNA"/>
</dbReference>
<protein>
    <submittedName>
        <fullName evidence="1">Uncharacterized protein</fullName>
    </submittedName>
</protein>
<accession>A0A918BW46</accession>
<proteinExistence type="predicted"/>
<sequence>MGIVGAAVWFLWHCPSASHVSRGTPASARLLAAQPLAGILPCGARTFLTRKGATMFLPALLSITGQRATGFPRQPQRSCVSLDLRSQTF</sequence>
<gene>
    <name evidence="1" type="ORF">GCM10008957_01790</name>
</gene>
<reference evidence="1" key="1">
    <citation type="journal article" date="2014" name="Int. J. Syst. Evol. Microbiol.">
        <title>Complete genome sequence of Corynebacterium casei LMG S-19264T (=DSM 44701T), isolated from a smear-ripened cheese.</title>
        <authorList>
            <consortium name="US DOE Joint Genome Institute (JGI-PGF)"/>
            <person name="Walter F."/>
            <person name="Albersmeier A."/>
            <person name="Kalinowski J."/>
            <person name="Ruckert C."/>
        </authorList>
    </citation>
    <scope>NUCLEOTIDE SEQUENCE</scope>
    <source>
        <strain evidence="1">JCM 31311</strain>
    </source>
</reference>
<comment type="caution">
    <text evidence="1">The sequence shown here is derived from an EMBL/GenBank/DDBJ whole genome shotgun (WGS) entry which is preliminary data.</text>
</comment>
<evidence type="ECO:0000313" key="1">
    <source>
        <dbReference type="EMBL" id="GGQ93436.1"/>
    </source>
</evidence>
<keyword evidence="2" id="KW-1185">Reference proteome</keyword>
<evidence type="ECO:0000313" key="2">
    <source>
        <dbReference type="Proteomes" id="UP000603865"/>
    </source>
</evidence>